<dbReference type="Gene3D" id="3.30.420.100">
    <property type="match status" value="1"/>
</dbReference>
<evidence type="ECO:0000313" key="9">
    <source>
        <dbReference type="EMBL" id="SJZ98744.1"/>
    </source>
</evidence>
<dbReference type="InterPro" id="IPR004389">
    <property type="entry name" value="Ribosomal_uL18_bac-type"/>
</dbReference>
<dbReference type="Pfam" id="PF00861">
    <property type="entry name" value="Ribosomal_L18p"/>
    <property type="match status" value="1"/>
</dbReference>
<dbReference type="GO" id="GO:0008097">
    <property type="term" value="F:5S rRNA binding"/>
    <property type="evidence" value="ECO:0007669"/>
    <property type="project" value="TreeGrafter"/>
</dbReference>
<evidence type="ECO:0000313" key="10">
    <source>
        <dbReference type="Proteomes" id="UP000190625"/>
    </source>
</evidence>
<keyword evidence="10" id="KW-1185">Reference proteome</keyword>
<dbReference type="EMBL" id="FUWM01000024">
    <property type="protein sequence ID" value="SJZ98744.1"/>
    <property type="molecule type" value="Genomic_DNA"/>
</dbReference>
<dbReference type="OrthoDB" id="9810939at2"/>
<dbReference type="NCBIfam" id="TIGR00060">
    <property type="entry name" value="L18_bact"/>
    <property type="match status" value="1"/>
</dbReference>
<dbReference type="RefSeq" id="WP_078810857.1">
    <property type="nucleotide sequence ID" value="NZ_FUWM01000024.1"/>
</dbReference>
<dbReference type="GO" id="GO:0006412">
    <property type="term" value="P:translation"/>
    <property type="evidence" value="ECO:0007669"/>
    <property type="project" value="UniProtKB-UniRule"/>
</dbReference>
<accession>A0A1T4Q4Z7</accession>
<feature type="compositionally biased region" description="Basic residues" evidence="8">
    <location>
        <begin position="1"/>
        <end position="16"/>
    </location>
</feature>
<proteinExistence type="inferred from homology"/>
<evidence type="ECO:0000256" key="7">
    <source>
        <dbReference type="HAMAP-Rule" id="MF_01337"/>
    </source>
</evidence>
<dbReference type="HAMAP" id="MF_01337_B">
    <property type="entry name" value="Ribosomal_uL18_B"/>
    <property type="match status" value="1"/>
</dbReference>
<dbReference type="STRING" id="142842.SAMN02745118_02427"/>
<sequence>MSTSRQRRHKRVRKKVSGTPSKPRLNVYRSLKHIYAQVIDDLAGETLVSASTIEPAIRDEVDNGGNVEAAKEVGKLVAKRALEEGIEQVVFDRGGNKFHGRIKAVAEAARESGLEF</sequence>
<keyword evidence="3 7" id="KW-0694">RNA-binding</keyword>
<dbReference type="CDD" id="cd00432">
    <property type="entry name" value="Ribosomal_L18_L5e"/>
    <property type="match status" value="1"/>
</dbReference>
<organism evidence="9 10">
    <name type="scientific">Selenihalanaerobacter shriftii</name>
    <dbReference type="NCBI Taxonomy" id="142842"/>
    <lineage>
        <taxon>Bacteria</taxon>
        <taxon>Bacillati</taxon>
        <taxon>Bacillota</taxon>
        <taxon>Clostridia</taxon>
        <taxon>Halanaerobiales</taxon>
        <taxon>Halobacteroidaceae</taxon>
        <taxon>Selenihalanaerobacter</taxon>
    </lineage>
</organism>
<dbReference type="GO" id="GO:0022625">
    <property type="term" value="C:cytosolic large ribosomal subunit"/>
    <property type="evidence" value="ECO:0007669"/>
    <property type="project" value="TreeGrafter"/>
</dbReference>
<dbReference type="FunFam" id="3.30.420.100:FF:000001">
    <property type="entry name" value="50S ribosomal protein L18"/>
    <property type="match status" value="1"/>
</dbReference>
<keyword evidence="4 7" id="KW-0689">Ribosomal protein</keyword>
<evidence type="ECO:0000256" key="5">
    <source>
        <dbReference type="ARBA" id="ARBA00023274"/>
    </source>
</evidence>
<gene>
    <name evidence="7" type="primary">rplR</name>
    <name evidence="9" type="ORF">SAMN02745118_02427</name>
</gene>
<dbReference type="GO" id="GO:0003735">
    <property type="term" value="F:structural constituent of ribosome"/>
    <property type="evidence" value="ECO:0007669"/>
    <property type="project" value="InterPro"/>
</dbReference>
<dbReference type="Proteomes" id="UP000190625">
    <property type="component" value="Unassembled WGS sequence"/>
</dbReference>
<evidence type="ECO:0000256" key="6">
    <source>
        <dbReference type="ARBA" id="ARBA00035197"/>
    </source>
</evidence>
<dbReference type="AlphaFoldDB" id="A0A1T4Q4Z7"/>
<dbReference type="PANTHER" id="PTHR12899:SF3">
    <property type="entry name" value="LARGE RIBOSOMAL SUBUNIT PROTEIN UL18M"/>
    <property type="match status" value="1"/>
</dbReference>
<protein>
    <recommendedName>
        <fullName evidence="6 7">Large ribosomal subunit protein uL18</fullName>
    </recommendedName>
</protein>
<dbReference type="PANTHER" id="PTHR12899">
    <property type="entry name" value="39S RIBOSOMAL PROTEIN L18, MITOCHONDRIAL"/>
    <property type="match status" value="1"/>
</dbReference>
<feature type="region of interest" description="Disordered" evidence="8">
    <location>
        <begin position="1"/>
        <end position="23"/>
    </location>
</feature>
<name>A0A1T4Q4Z7_9FIRM</name>
<evidence type="ECO:0000256" key="8">
    <source>
        <dbReference type="SAM" id="MobiDB-lite"/>
    </source>
</evidence>
<dbReference type="SUPFAM" id="SSF53137">
    <property type="entry name" value="Translational machinery components"/>
    <property type="match status" value="1"/>
</dbReference>
<evidence type="ECO:0000256" key="4">
    <source>
        <dbReference type="ARBA" id="ARBA00022980"/>
    </source>
</evidence>
<keyword evidence="5 7" id="KW-0687">Ribonucleoprotein</keyword>
<evidence type="ECO:0000256" key="2">
    <source>
        <dbReference type="ARBA" id="ARBA00022730"/>
    </source>
</evidence>
<reference evidence="10" key="1">
    <citation type="submission" date="2017-02" db="EMBL/GenBank/DDBJ databases">
        <authorList>
            <person name="Varghese N."/>
            <person name="Submissions S."/>
        </authorList>
    </citation>
    <scope>NUCLEOTIDE SEQUENCE [LARGE SCALE GENOMIC DNA]</scope>
    <source>
        <strain evidence="10">ATCC BAA-73</strain>
    </source>
</reference>
<comment type="similarity">
    <text evidence="1 7">Belongs to the universal ribosomal protein uL18 family.</text>
</comment>
<keyword evidence="2 7" id="KW-0699">rRNA-binding</keyword>
<dbReference type="InterPro" id="IPR005484">
    <property type="entry name" value="Ribosomal_uL18_bac/plant/anim"/>
</dbReference>
<evidence type="ECO:0000256" key="3">
    <source>
        <dbReference type="ARBA" id="ARBA00022884"/>
    </source>
</evidence>
<comment type="function">
    <text evidence="7">This is one of the proteins that bind and probably mediate the attachment of the 5S RNA into the large ribosomal subunit, where it forms part of the central protuberance.</text>
</comment>
<evidence type="ECO:0000256" key="1">
    <source>
        <dbReference type="ARBA" id="ARBA00007116"/>
    </source>
</evidence>
<comment type="subunit">
    <text evidence="7">Part of the 50S ribosomal subunit; part of the 5S rRNA/L5/L18/L25 subcomplex. Contacts the 5S and 23S rRNAs.</text>
</comment>
<dbReference type="InterPro" id="IPR057268">
    <property type="entry name" value="Ribosomal_L18"/>
</dbReference>